<evidence type="ECO:0000313" key="1">
    <source>
        <dbReference type="EMBL" id="KXZ41097.1"/>
    </source>
</evidence>
<accession>A0A150FU21</accession>
<protein>
    <submittedName>
        <fullName evidence="1">Uncharacterized protein</fullName>
    </submittedName>
</protein>
<dbReference type="STRING" id="33097.A0A150FU21"/>
<organism evidence="1 2">
    <name type="scientific">Gonium pectorale</name>
    <name type="common">Green alga</name>
    <dbReference type="NCBI Taxonomy" id="33097"/>
    <lineage>
        <taxon>Eukaryota</taxon>
        <taxon>Viridiplantae</taxon>
        <taxon>Chlorophyta</taxon>
        <taxon>core chlorophytes</taxon>
        <taxon>Chlorophyceae</taxon>
        <taxon>CS clade</taxon>
        <taxon>Chlamydomonadales</taxon>
        <taxon>Volvocaceae</taxon>
        <taxon>Gonium</taxon>
    </lineage>
</organism>
<dbReference type="Proteomes" id="UP000075714">
    <property type="component" value="Unassembled WGS sequence"/>
</dbReference>
<dbReference type="EMBL" id="LSYV01000800">
    <property type="protein sequence ID" value="KXZ41097.1"/>
    <property type="molecule type" value="Genomic_DNA"/>
</dbReference>
<sequence>MLCQTKIFGGFTRWFFDLPPPDDDVQGRTVLATASTAYRAAVASAPLGPVHLNLQFRELLAPVPAPWQRGPFLRGLAQWQASQLPYTAHISGASLPAAGPGPSMAAPGGIADGAAGMQLDAYAAADADVAALRGLRGGGRAA</sequence>
<comment type="caution">
    <text evidence="1">The sequence shown here is derived from an EMBL/GenBank/DDBJ whole genome shotgun (WGS) entry which is preliminary data.</text>
</comment>
<gene>
    <name evidence="1" type="ORF">GPECTOR_804g30</name>
</gene>
<dbReference type="PANTHER" id="PTHR42916">
    <property type="entry name" value="2-SUCCINYL-5-ENOLPYRUVYL-6-HYDROXY-3-CYCLOHEXENE-1-CARBOXYLATE SYNTHASE"/>
    <property type="match status" value="1"/>
</dbReference>
<evidence type="ECO:0000313" key="2">
    <source>
        <dbReference type="Proteomes" id="UP000075714"/>
    </source>
</evidence>
<dbReference type="OrthoDB" id="8119704at2759"/>
<proteinExistence type="predicted"/>
<keyword evidence="2" id="KW-1185">Reference proteome</keyword>
<reference evidence="2" key="1">
    <citation type="journal article" date="2016" name="Nat. Commun.">
        <title>The Gonium pectorale genome demonstrates co-option of cell cycle regulation during the evolution of multicellularity.</title>
        <authorList>
            <person name="Hanschen E.R."/>
            <person name="Marriage T.N."/>
            <person name="Ferris P.J."/>
            <person name="Hamaji T."/>
            <person name="Toyoda A."/>
            <person name="Fujiyama A."/>
            <person name="Neme R."/>
            <person name="Noguchi H."/>
            <person name="Minakuchi Y."/>
            <person name="Suzuki M."/>
            <person name="Kawai-Toyooka H."/>
            <person name="Smith D.R."/>
            <person name="Sparks H."/>
            <person name="Anderson J."/>
            <person name="Bakaric R."/>
            <person name="Luria V."/>
            <person name="Karger A."/>
            <person name="Kirschner M.W."/>
            <person name="Durand P.M."/>
            <person name="Michod R.E."/>
            <person name="Nozaki H."/>
            <person name="Olson B.J."/>
        </authorList>
    </citation>
    <scope>NUCLEOTIDE SEQUENCE [LARGE SCALE GENOMIC DNA]</scope>
    <source>
        <strain evidence="2">NIES-2863</strain>
    </source>
</reference>
<dbReference type="AlphaFoldDB" id="A0A150FU21"/>
<dbReference type="Gene3D" id="3.40.50.970">
    <property type="match status" value="1"/>
</dbReference>
<dbReference type="PANTHER" id="PTHR42916:SF1">
    <property type="entry name" value="PROTEIN PHYLLO, CHLOROPLASTIC"/>
    <property type="match status" value="1"/>
</dbReference>
<name>A0A150FU21_GONPE</name>